<evidence type="ECO:0000256" key="1">
    <source>
        <dbReference type="SAM" id="MobiDB-lite"/>
    </source>
</evidence>
<dbReference type="GeneID" id="73530125"/>
<feature type="region of interest" description="Disordered" evidence="1">
    <location>
        <begin position="130"/>
        <end position="185"/>
    </location>
</feature>
<dbReference type="EMBL" id="JAOPJZ010000016">
    <property type="protein sequence ID" value="MCU4753342.1"/>
    <property type="molecule type" value="Genomic_DNA"/>
</dbReference>
<feature type="compositionally biased region" description="Basic and acidic residues" evidence="1">
    <location>
        <begin position="140"/>
        <end position="163"/>
    </location>
</feature>
<accession>A0AAP3E7W1</accession>
<organism evidence="2 3">
    <name type="scientific">Natronosalvus hydrolyticus</name>
    <dbReference type="NCBI Taxonomy" id="2979988"/>
    <lineage>
        <taxon>Archaea</taxon>
        <taxon>Methanobacteriati</taxon>
        <taxon>Methanobacteriota</taxon>
        <taxon>Stenosarchaea group</taxon>
        <taxon>Halobacteria</taxon>
        <taxon>Halobacteriales</taxon>
        <taxon>Natrialbaceae</taxon>
        <taxon>Natronosalvus</taxon>
    </lineage>
</organism>
<dbReference type="RefSeq" id="WP_254809582.1">
    <property type="nucleotide sequence ID" value="NZ_JAOPJZ010000016.1"/>
</dbReference>
<dbReference type="InterPro" id="IPR058427">
    <property type="entry name" value="DUF8114"/>
</dbReference>
<evidence type="ECO:0000313" key="3">
    <source>
        <dbReference type="Proteomes" id="UP001321047"/>
    </source>
</evidence>
<reference evidence="2 3" key="1">
    <citation type="submission" date="2022-09" db="EMBL/GenBank/DDBJ databases">
        <title>Enrichment on poylsaccharides allowed isolation of novel metabolic and taxonomic groups of Haloarchaea.</title>
        <authorList>
            <person name="Sorokin D.Y."/>
            <person name="Elcheninov A.G."/>
            <person name="Khizhniak T.V."/>
            <person name="Kolganova T.V."/>
            <person name="Kublanov I.V."/>
        </authorList>
    </citation>
    <scope>NUCLEOTIDE SEQUENCE [LARGE SCALE GENOMIC DNA]</scope>
    <source>
        <strain evidence="2 3">AArc-curdl1</strain>
    </source>
</reference>
<comment type="caution">
    <text evidence="2">The sequence shown here is derived from an EMBL/GenBank/DDBJ whole genome shotgun (WGS) entry which is preliminary data.</text>
</comment>
<keyword evidence="3" id="KW-1185">Reference proteome</keyword>
<gene>
    <name evidence="2" type="ORF">OB919_15370</name>
</gene>
<dbReference type="Proteomes" id="UP001321047">
    <property type="component" value="Unassembled WGS sequence"/>
</dbReference>
<dbReference type="Pfam" id="PF26419">
    <property type="entry name" value="DUF8114"/>
    <property type="match status" value="1"/>
</dbReference>
<sequence length="185" mass="21079">MGKVSIGMLGWRFDEEELLDENGEFRPLEEMPPGIRDRLIRLDVIYNAPCNACWLIHGDENIDECNRSKYVYGEPLSEIILCEEHEPDFVYWFREDGGDAYRGTDEFEESFYEWFLEGNRAPEGYEGMEYVSTDPDDLPEPPKADPDEHGDLMGDDVAERVGLSDEEIAASGVDFGAEYPGSSEE</sequence>
<dbReference type="AlphaFoldDB" id="A0AAP3E7W1"/>
<evidence type="ECO:0000313" key="2">
    <source>
        <dbReference type="EMBL" id="MCU4753342.1"/>
    </source>
</evidence>
<name>A0AAP3E7W1_9EURY</name>
<proteinExistence type="predicted"/>
<protein>
    <submittedName>
        <fullName evidence="2">Uncharacterized protein</fullName>
    </submittedName>
</protein>